<dbReference type="Proteomes" id="UP001084197">
    <property type="component" value="Unassembled WGS sequence"/>
</dbReference>
<keyword evidence="1" id="KW-0808">Transferase</keyword>
<dbReference type="Pfam" id="PF00483">
    <property type="entry name" value="NTP_transferase"/>
    <property type="match status" value="1"/>
</dbReference>
<protein>
    <submittedName>
        <fullName evidence="4">Sugar phosphate nucleotidyltransferase</fullName>
    </submittedName>
</protein>
<evidence type="ECO:0000256" key="1">
    <source>
        <dbReference type="ARBA" id="ARBA00022679"/>
    </source>
</evidence>
<organism evidence="4 5">
    <name type="scientific">Natronobacillus azotifigens</name>
    <dbReference type="NCBI Taxonomy" id="472978"/>
    <lineage>
        <taxon>Bacteria</taxon>
        <taxon>Bacillati</taxon>
        <taxon>Bacillota</taxon>
        <taxon>Bacilli</taxon>
        <taxon>Bacillales</taxon>
        <taxon>Bacillaceae</taxon>
        <taxon>Natronobacillus</taxon>
    </lineage>
</organism>
<comment type="caution">
    <text evidence="4">The sequence shown here is derived from an EMBL/GenBank/DDBJ whole genome shotgun (WGS) entry which is preliminary data.</text>
</comment>
<dbReference type="InterPro" id="IPR050065">
    <property type="entry name" value="GlmU-like"/>
</dbReference>
<proteinExistence type="predicted"/>
<dbReference type="InterPro" id="IPR005835">
    <property type="entry name" value="NTP_transferase_dom"/>
</dbReference>
<keyword evidence="2" id="KW-0548">Nucleotidyltransferase</keyword>
<reference evidence="4" key="1">
    <citation type="submission" date="2022-11" db="EMBL/GenBank/DDBJ databases">
        <title>WGS of Natronobacillus azotifigens 24KS-1, an anaerobic diazotrophic haloalkaliphile from soda-rich habitats.</title>
        <authorList>
            <person name="Sorokin D.Y."/>
            <person name="Merkel A.Y."/>
        </authorList>
    </citation>
    <scope>NUCLEOTIDE SEQUENCE</scope>
    <source>
        <strain evidence="4">24KS-1</strain>
    </source>
</reference>
<evidence type="ECO:0000313" key="5">
    <source>
        <dbReference type="Proteomes" id="UP001084197"/>
    </source>
</evidence>
<sequence length="245" mass="27956">MKLFILAAGKGSRLKSLTRDLPKPLMTIDQKGTTILEYNINCAKKSGLFEEIVVITGYKAPIVVDYLKKIQGIKISTAFNVMYSEFGPISSLWSIKKNVLLNDCVIINGDTLYDDAVFEQLDKCVSTSLFYSKKNIYENDEVKLIIRDKQVERVAKVLDLNKADGVSAGLLLVKGENTRQILYNYICKLYKSKVIWHELINQLVQENIEVYPLEIDSSLWYEIDTIKDYKTYHAQKGKVIPNVNN</sequence>
<dbReference type="AlphaFoldDB" id="A0A9J6R910"/>
<dbReference type="Gene3D" id="3.90.550.10">
    <property type="entry name" value="Spore Coat Polysaccharide Biosynthesis Protein SpsA, Chain A"/>
    <property type="match status" value="1"/>
</dbReference>
<accession>A0A9J6R910</accession>
<evidence type="ECO:0000259" key="3">
    <source>
        <dbReference type="Pfam" id="PF00483"/>
    </source>
</evidence>
<dbReference type="RefSeq" id="WP_268778877.1">
    <property type="nucleotide sequence ID" value="NZ_JAPRAT010000003.1"/>
</dbReference>
<dbReference type="PANTHER" id="PTHR43584:SF5">
    <property type="entry name" value="PROTEIN LICC"/>
    <property type="match status" value="1"/>
</dbReference>
<dbReference type="GO" id="GO:0016779">
    <property type="term" value="F:nucleotidyltransferase activity"/>
    <property type="evidence" value="ECO:0007669"/>
    <property type="project" value="UniProtKB-KW"/>
</dbReference>
<keyword evidence="5" id="KW-1185">Reference proteome</keyword>
<name>A0A9J6R910_9BACI</name>
<evidence type="ECO:0000256" key="2">
    <source>
        <dbReference type="ARBA" id="ARBA00022695"/>
    </source>
</evidence>
<dbReference type="PANTHER" id="PTHR43584">
    <property type="entry name" value="NUCLEOTIDYL TRANSFERASE"/>
    <property type="match status" value="1"/>
</dbReference>
<dbReference type="InterPro" id="IPR029044">
    <property type="entry name" value="Nucleotide-diphossugar_trans"/>
</dbReference>
<evidence type="ECO:0000313" key="4">
    <source>
        <dbReference type="EMBL" id="MCZ0702109.1"/>
    </source>
</evidence>
<feature type="domain" description="Nucleotidyl transferase" evidence="3">
    <location>
        <begin position="5"/>
        <end position="123"/>
    </location>
</feature>
<dbReference type="SUPFAM" id="SSF53448">
    <property type="entry name" value="Nucleotide-diphospho-sugar transferases"/>
    <property type="match status" value="1"/>
</dbReference>
<dbReference type="EMBL" id="JAPRAT010000003">
    <property type="protein sequence ID" value="MCZ0702109.1"/>
    <property type="molecule type" value="Genomic_DNA"/>
</dbReference>
<gene>
    <name evidence="4" type="ORF">OWO01_02655</name>
</gene>